<proteinExistence type="predicted"/>
<accession>A0ABM8AAV7</accession>
<keyword evidence="2" id="KW-1185">Reference proteome</keyword>
<dbReference type="Proteomes" id="UP001064971">
    <property type="component" value="Chromosome"/>
</dbReference>
<dbReference type="RefSeq" id="WP_264776626.1">
    <property type="nucleotide sequence ID" value="NZ_AP026560.1"/>
</dbReference>
<evidence type="ECO:0000313" key="2">
    <source>
        <dbReference type="Proteomes" id="UP001064971"/>
    </source>
</evidence>
<reference evidence="1" key="1">
    <citation type="submission" date="2022-07" db="EMBL/GenBank/DDBJ databases">
        <title>Complete Genome Sequence of the Radioresistant Bacterium Deinococcus aetherius ST0316, Isolated from the Air Dust collected in Lower Stratosphere above Japan.</title>
        <authorList>
            <person name="Satoh K."/>
            <person name="Hagiwara K."/>
            <person name="Katsumata K."/>
            <person name="Kubo A."/>
            <person name="Yokobori S."/>
            <person name="Yamagishi A."/>
            <person name="Oono Y."/>
            <person name="Narumi I."/>
        </authorList>
    </citation>
    <scope>NUCLEOTIDE SEQUENCE</scope>
    <source>
        <strain evidence="1">ST0316</strain>
    </source>
</reference>
<evidence type="ECO:0000313" key="1">
    <source>
        <dbReference type="EMBL" id="BDP40818.1"/>
    </source>
</evidence>
<organism evidence="1 2">
    <name type="scientific">Deinococcus aetherius</name>
    <dbReference type="NCBI Taxonomy" id="200252"/>
    <lineage>
        <taxon>Bacteria</taxon>
        <taxon>Thermotogati</taxon>
        <taxon>Deinococcota</taxon>
        <taxon>Deinococci</taxon>
        <taxon>Deinococcales</taxon>
        <taxon>Deinococcaceae</taxon>
        <taxon>Deinococcus</taxon>
    </lineage>
</organism>
<sequence>MPVLTVVAVPNGSGNSTFVQAMRFRSIDPDRLTAGYGEGFTPEANLRASRETLRLMQEHLEGQHNFVVETTLAGRQPLRLSSSSTRYHAPMTHHRLIPREGSTWKG</sequence>
<protein>
    <submittedName>
        <fullName evidence="1">Uncharacterized protein</fullName>
    </submittedName>
</protein>
<dbReference type="EMBL" id="AP026560">
    <property type="protein sequence ID" value="BDP40818.1"/>
    <property type="molecule type" value="Genomic_DNA"/>
</dbReference>
<name>A0ABM8AAV7_9DEIO</name>
<gene>
    <name evidence="1" type="ORF">DAETH_07870</name>
</gene>